<keyword evidence="1" id="KW-0472">Membrane</keyword>
<evidence type="ECO:0000313" key="2">
    <source>
        <dbReference type="EMBL" id="KAG1310960.1"/>
    </source>
</evidence>
<gene>
    <name evidence="2" type="ORF">G6F64_004168</name>
</gene>
<dbReference type="GO" id="GO:0005794">
    <property type="term" value="C:Golgi apparatus"/>
    <property type="evidence" value="ECO:0007669"/>
    <property type="project" value="TreeGrafter"/>
</dbReference>
<evidence type="ECO:0000313" key="3">
    <source>
        <dbReference type="Proteomes" id="UP000716291"/>
    </source>
</evidence>
<feature type="transmembrane region" description="Helical" evidence="1">
    <location>
        <begin position="261"/>
        <end position="280"/>
    </location>
</feature>
<name>A0A9P6XCX3_RHIOR</name>
<feature type="transmembrane region" description="Helical" evidence="1">
    <location>
        <begin position="154"/>
        <end position="174"/>
    </location>
</feature>
<proteinExistence type="predicted"/>
<evidence type="ECO:0008006" key="4">
    <source>
        <dbReference type="Google" id="ProtNLM"/>
    </source>
</evidence>
<keyword evidence="1" id="KW-1133">Transmembrane helix</keyword>
<feature type="transmembrane region" description="Helical" evidence="1">
    <location>
        <begin position="16"/>
        <end position="40"/>
    </location>
</feature>
<protein>
    <recommendedName>
        <fullName evidence="4">TRP C-terminal domain-containing protein</fullName>
    </recommendedName>
</protein>
<feature type="transmembrane region" description="Helical" evidence="1">
    <location>
        <begin position="195"/>
        <end position="216"/>
    </location>
</feature>
<dbReference type="PANTHER" id="PTHR34391">
    <property type="entry name" value="UPF0658 GOLGI APPARATUS MEMBRANE PROTEIN C1952.10C-RELATED"/>
    <property type="match status" value="1"/>
</dbReference>
<dbReference type="AlphaFoldDB" id="A0A9P6XCX3"/>
<dbReference type="EMBL" id="JAANQT010000444">
    <property type="protein sequence ID" value="KAG1310960.1"/>
    <property type="molecule type" value="Genomic_DNA"/>
</dbReference>
<accession>A0A9P6XCX3</accession>
<keyword evidence="1" id="KW-0812">Transmembrane</keyword>
<comment type="caution">
    <text evidence="2">The sequence shown here is derived from an EMBL/GenBank/DDBJ whole genome shotgun (WGS) entry which is preliminary data.</text>
</comment>
<organism evidence="2 3">
    <name type="scientific">Rhizopus oryzae</name>
    <name type="common">Mucormycosis agent</name>
    <name type="synonym">Rhizopus arrhizus var. delemar</name>
    <dbReference type="NCBI Taxonomy" id="64495"/>
    <lineage>
        <taxon>Eukaryota</taxon>
        <taxon>Fungi</taxon>
        <taxon>Fungi incertae sedis</taxon>
        <taxon>Mucoromycota</taxon>
        <taxon>Mucoromycotina</taxon>
        <taxon>Mucoromycetes</taxon>
        <taxon>Mucorales</taxon>
        <taxon>Mucorineae</taxon>
        <taxon>Rhizopodaceae</taxon>
        <taxon>Rhizopus</taxon>
    </lineage>
</organism>
<dbReference type="InterPro" id="IPR040410">
    <property type="entry name" value="UPF0658_Golgi"/>
</dbReference>
<sequence>MTLKENLIFKTKASTYTFCLVTCEAIIISILEGMVIMNHLGLVQNCTTTQREEGVSESDLIYHSLFIIAQVFQVVLCVDALYQRNTSQLCALILFGLLVVAYAGIQLKQHVILENAVCGNEAFWKPVESRWSSNLMGMEAAKDFYESVMRPIEYTIIALIPAFFIVLVFFGWNLRKQFAWDNYRNFSADMRVRSALITTSILLTLLKLDFFFIFSFAAQLIPSVRLGYADKITETVLVFVLGAVLLSLAIFSVYQENMYMMGLSILTGIASVGYFIYRLYLIAMPRVNEYDPYLHTRQFLIFTTVIAMALIIITIIVAIKSLHNIHQGVFIFKDNAAFGKNKPKEAKHQTIDHDSLEDFELQREQSRRKDNAGLLESNIKKQTVANDNIWTIE</sequence>
<keyword evidence="3" id="KW-1185">Reference proteome</keyword>
<feature type="transmembrane region" description="Helical" evidence="1">
    <location>
        <begin position="236"/>
        <end position="254"/>
    </location>
</feature>
<dbReference type="PANTHER" id="PTHR34391:SF1">
    <property type="entry name" value="UPF0658 GOLGI APPARATUS MEMBRANE PROTEIN C1952.10C-RELATED"/>
    <property type="match status" value="1"/>
</dbReference>
<evidence type="ECO:0000256" key="1">
    <source>
        <dbReference type="SAM" id="Phobius"/>
    </source>
</evidence>
<reference evidence="2" key="1">
    <citation type="journal article" date="2020" name="Microb. Genom.">
        <title>Genetic diversity of clinical and environmental Mucorales isolates obtained from an investigation of mucormycosis cases among solid organ transplant recipients.</title>
        <authorList>
            <person name="Nguyen M.H."/>
            <person name="Kaul D."/>
            <person name="Muto C."/>
            <person name="Cheng S.J."/>
            <person name="Richter R.A."/>
            <person name="Bruno V.M."/>
            <person name="Liu G."/>
            <person name="Beyhan S."/>
            <person name="Sundermann A.J."/>
            <person name="Mounaud S."/>
            <person name="Pasculle A.W."/>
            <person name="Nierman W.C."/>
            <person name="Driscoll E."/>
            <person name="Cumbie R."/>
            <person name="Clancy C.J."/>
            <person name="Dupont C.L."/>
        </authorList>
    </citation>
    <scope>NUCLEOTIDE SEQUENCE</scope>
    <source>
        <strain evidence="2">GL11</strain>
    </source>
</reference>
<feature type="transmembrane region" description="Helical" evidence="1">
    <location>
        <begin position="89"/>
        <end position="105"/>
    </location>
</feature>
<feature type="transmembrane region" description="Helical" evidence="1">
    <location>
        <begin position="60"/>
        <end position="82"/>
    </location>
</feature>
<dbReference type="OrthoDB" id="2448307at2759"/>
<dbReference type="Proteomes" id="UP000716291">
    <property type="component" value="Unassembled WGS sequence"/>
</dbReference>
<feature type="transmembrane region" description="Helical" evidence="1">
    <location>
        <begin position="300"/>
        <end position="319"/>
    </location>
</feature>